<dbReference type="AlphaFoldDB" id="A0A085N994"/>
<gene>
    <name evidence="1" type="ORF">M514_21716</name>
</gene>
<protein>
    <submittedName>
        <fullName evidence="1">Uncharacterized protein</fullName>
    </submittedName>
</protein>
<proteinExistence type="predicted"/>
<feature type="non-terminal residue" evidence="1">
    <location>
        <position position="1"/>
    </location>
</feature>
<sequence>GSDLRWSARNRKYLFFGRPVFARTTAFKISNHRQDGRAVQGAAFRSQSTSVGVEERPLRIRGSAHFLKLAVSNILPCFAHV</sequence>
<reference evidence="1" key="1">
    <citation type="journal article" date="2014" name="Nat. Genet.">
        <title>Genome and transcriptome of the porcine whipworm Trichuris suis.</title>
        <authorList>
            <person name="Jex A.R."/>
            <person name="Nejsum P."/>
            <person name="Schwarz E.M."/>
            <person name="Hu L."/>
            <person name="Young N.D."/>
            <person name="Hall R.S."/>
            <person name="Korhonen P.K."/>
            <person name="Liao S."/>
            <person name="Thamsborg S."/>
            <person name="Xia J."/>
            <person name="Xu P."/>
            <person name="Wang S."/>
            <person name="Scheerlinck J.P."/>
            <person name="Hofmann A."/>
            <person name="Sternberg P.W."/>
            <person name="Wang J."/>
            <person name="Gasser R.B."/>
        </authorList>
    </citation>
    <scope>NUCLEOTIDE SEQUENCE [LARGE SCALE GENOMIC DNA]</scope>
    <source>
        <strain evidence="1">DCEP-RM93F</strain>
    </source>
</reference>
<dbReference type="Proteomes" id="UP000030758">
    <property type="component" value="Unassembled WGS sequence"/>
</dbReference>
<name>A0A085N994_9BILA</name>
<feature type="non-terminal residue" evidence="1">
    <location>
        <position position="81"/>
    </location>
</feature>
<evidence type="ECO:0000313" key="1">
    <source>
        <dbReference type="EMBL" id="KFD66040.1"/>
    </source>
</evidence>
<organism evidence="1">
    <name type="scientific">Trichuris suis</name>
    <name type="common">pig whipworm</name>
    <dbReference type="NCBI Taxonomy" id="68888"/>
    <lineage>
        <taxon>Eukaryota</taxon>
        <taxon>Metazoa</taxon>
        <taxon>Ecdysozoa</taxon>
        <taxon>Nematoda</taxon>
        <taxon>Enoplea</taxon>
        <taxon>Dorylaimia</taxon>
        <taxon>Trichinellida</taxon>
        <taxon>Trichuridae</taxon>
        <taxon>Trichuris</taxon>
    </lineage>
</organism>
<accession>A0A085N994</accession>
<dbReference type="EMBL" id="KL367528">
    <property type="protein sequence ID" value="KFD66040.1"/>
    <property type="molecule type" value="Genomic_DNA"/>
</dbReference>